<evidence type="ECO:0000256" key="1">
    <source>
        <dbReference type="SAM" id="Phobius"/>
    </source>
</evidence>
<dbReference type="EnsemblPlants" id="OPUNC12G02500.1">
    <property type="protein sequence ID" value="OPUNC12G02500.1"/>
    <property type="gene ID" value="OPUNC12G02500"/>
</dbReference>
<accession>A0A0E0MJJ7</accession>
<organism evidence="2">
    <name type="scientific">Oryza punctata</name>
    <name type="common">Red rice</name>
    <dbReference type="NCBI Taxonomy" id="4537"/>
    <lineage>
        <taxon>Eukaryota</taxon>
        <taxon>Viridiplantae</taxon>
        <taxon>Streptophyta</taxon>
        <taxon>Embryophyta</taxon>
        <taxon>Tracheophyta</taxon>
        <taxon>Spermatophyta</taxon>
        <taxon>Magnoliopsida</taxon>
        <taxon>Liliopsida</taxon>
        <taxon>Poales</taxon>
        <taxon>Poaceae</taxon>
        <taxon>BOP clade</taxon>
        <taxon>Oryzoideae</taxon>
        <taxon>Oryzeae</taxon>
        <taxon>Oryzinae</taxon>
        <taxon>Oryza</taxon>
    </lineage>
</organism>
<dbReference type="Gramene" id="OPUNC12G02500.1">
    <property type="protein sequence ID" value="OPUNC12G02500.1"/>
    <property type="gene ID" value="OPUNC12G02500"/>
</dbReference>
<dbReference type="Gene3D" id="3.30.40.10">
    <property type="entry name" value="Zinc/RING finger domain, C3HC4 (zinc finger)"/>
    <property type="match status" value="1"/>
</dbReference>
<dbReference type="AlphaFoldDB" id="A0A0E0MJJ7"/>
<name>A0A0E0MJJ7_ORYPU</name>
<keyword evidence="1" id="KW-1133">Transmembrane helix</keyword>
<feature type="transmembrane region" description="Helical" evidence="1">
    <location>
        <begin position="46"/>
        <end position="67"/>
    </location>
</feature>
<evidence type="ECO:0000313" key="3">
    <source>
        <dbReference type="Proteomes" id="UP000026962"/>
    </source>
</evidence>
<feature type="transmembrane region" description="Helical" evidence="1">
    <location>
        <begin position="12"/>
        <end position="31"/>
    </location>
</feature>
<reference evidence="2" key="1">
    <citation type="submission" date="2015-04" db="UniProtKB">
        <authorList>
            <consortium name="EnsemblPlants"/>
        </authorList>
    </citation>
    <scope>IDENTIFICATION</scope>
</reference>
<dbReference type="Proteomes" id="UP000026962">
    <property type="component" value="Chromosome 12"/>
</dbReference>
<keyword evidence="1" id="KW-0812">Transmembrane</keyword>
<proteinExistence type="predicted"/>
<dbReference type="InterPro" id="IPR013083">
    <property type="entry name" value="Znf_RING/FYVE/PHD"/>
</dbReference>
<protein>
    <recommendedName>
        <fullName evidence="4">RING-type domain-containing protein</fullName>
    </recommendedName>
</protein>
<dbReference type="HOGENOM" id="CLU_2472914_0_0_1"/>
<evidence type="ECO:0000313" key="2">
    <source>
        <dbReference type="EnsemblPlants" id="OPUNC12G02500.1"/>
    </source>
</evidence>
<keyword evidence="1" id="KW-0472">Membrane</keyword>
<evidence type="ECO:0008006" key="4">
    <source>
        <dbReference type="Google" id="ProtNLM"/>
    </source>
</evidence>
<dbReference type="SUPFAM" id="SSF57850">
    <property type="entry name" value="RING/U-box"/>
    <property type="match status" value="1"/>
</dbReference>
<sequence length="88" mass="9865">MPCSHTFHQRCIFDWLRLSCICPLLSAAALYPRSTRMTTSLASTRVGGGIICSRVVLNFVLPLLLLLPCRRSRQISHRPQPSIPCICI</sequence>
<keyword evidence="3" id="KW-1185">Reference proteome</keyword>
<reference evidence="2" key="2">
    <citation type="submission" date="2018-05" db="EMBL/GenBank/DDBJ databases">
        <title>OpunRS2 (Oryza punctata Reference Sequence Version 2).</title>
        <authorList>
            <person name="Zhang J."/>
            <person name="Kudrna D."/>
            <person name="Lee S."/>
            <person name="Talag J."/>
            <person name="Welchert J."/>
            <person name="Wing R.A."/>
        </authorList>
    </citation>
    <scope>NUCLEOTIDE SEQUENCE [LARGE SCALE GENOMIC DNA]</scope>
</reference>